<comment type="caution">
    <text evidence="1">The sequence shown here is derived from an EMBL/GenBank/DDBJ whole genome shotgun (WGS) entry which is preliminary data.</text>
</comment>
<dbReference type="RefSeq" id="WP_112404108.1">
    <property type="nucleotide sequence ID" value="NZ_QLTR01000014.1"/>
</dbReference>
<gene>
    <name evidence="1" type="ORF">DET48_11460</name>
</gene>
<dbReference type="EMBL" id="QLTR01000014">
    <property type="protein sequence ID" value="RAS62665.1"/>
    <property type="molecule type" value="Genomic_DNA"/>
</dbReference>
<organism evidence="1 2">
    <name type="scientific">Vibrio diazotrophicus</name>
    <dbReference type="NCBI Taxonomy" id="685"/>
    <lineage>
        <taxon>Bacteria</taxon>
        <taxon>Pseudomonadati</taxon>
        <taxon>Pseudomonadota</taxon>
        <taxon>Gammaproteobacteria</taxon>
        <taxon>Vibrionales</taxon>
        <taxon>Vibrionaceae</taxon>
        <taxon>Vibrio</taxon>
    </lineage>
</organism>
<sequence length="92" mass="10147">MSMREVFGDQIDKESFGKTLSGALVLVGPQKEAGALAIKCHDHLTETLERFVNYYCDAVHSGDWGNWNPEEDQVVIEARAALKMTKGALNHG</sequence>
<dbReference type="Proteomes" id="UP000248729">
    <property type="component" value="Unassembled WGS sequence"/>
</dbReference>
<dbReference type="AlphaFoldDB" id="A0A329E7K7"/>
<proteinExistence type="predicted"/>
<name>A0A329E7K7_VIBDI</name>
<protein>
    <submittedName>
        <fullName evidence="1">Uncharacterized protein</fullName>
    </submittedName>
</protein>
<evidence type="ECO:0000313" key="1">
    <source>
        <dbReference type="EMBL" id="RAS62665.1"/>
    </source>
</evidence>
<evidence type="ECO:0000313" key="2">
    <source>
        <dbReference type="Proteomes" id="UP000248729"/>
    </source>
</evidence>
<accession>A0A329E7K7</accession>
<reference evidence="1 2" key="1">
    <citation type="submission" date="2018-06" db="EMBL/GenBank/DDBJ databases">
        <title>Freshwater and sediment microbial communities from various areas in North America, analyzing microbe dynamics in response to fracking.</title>
        <authorList>
            <person name="Lamendella R."/>
        </authorList>
    </citation>
    <scope>NUCLEOTIDE SEQUENCE [LARGE SCALE GENOMIC DNA]</scope>
    <source>
        <strain evidence="1 2">99A</strain>
    </source>
</reference>